<feature type="transmembrane region" description="Helical" evidence="5">
    <location>
        <begin position="21"/>
        <end position="38"/>
    </location>
</feature>
<dbReference type="Proteomes" id="UP000275394">
    <property type="component" value="Unassembled WGS sequence"/>
</dbReference>
<evidence type="ECO:0000313" key="8">
    <source>
        <dbReference type="Proteomes" id="UP000275394"/>
    </source>
</evidence>
<keyword evidence="4 5" id="KW-0472">Membrane</keyword>
<dbReference type="GO" id="GO:0009306">
    <property type="term" value="P:protein secretion"/>
    <property type="evidence" value="ECO:0007669"/>
    <property type="project" value="InterPro"/>
</dbReference>
<dbReference type="AlphaFoldDB" id="A0A3N2DYP2"/>
<comment type="subcellular location">
    <subcellularLocation>
        <location evidence="1">Membrane</location>
        <topology evidence="1">Single-pass membrane protein</topology>
    </subcellularLocation>
</comment>
<evidence type="ECO:0000256" key="3">
    <source>
        <dbReference type="ARBA" id="ARBA00022989"/>
    </source>
</evidence>
<proteinExistence type="predicted"/>
<dbReference type="GO" id="GO:0097347">
    <property type="term" value="C:TAM protein secretion complex"/>
    <property type="evidence" value="ECO:0007669"/>
    <property type="project" value="TreeGrafter"/>
</dbReference>
<name>A0A3N2DYP2_9GAMM</name>
<protein>
    <submittedName>
        <fullName evidence="7">Autotransporter secretion inner membrane protein TamB</fullName>
    </submittedName>
</protein>
<dbReference type="PANTHER" id="PTHR36985">
    <property type="entry name" value="TRANSLOCATION AND ASSEMBLY MODULE SUBUNIT TAMB"/>
    <property type="match status" value="1"/>
</dbReference>
<keyword evidence="2 5" id="KW-0812">Transmembrane</keyword>
<sequence length="1209" mass="131664">MMAKVVFHSLWFARLMRRLTLGLALLVIVLMMLVVWMLRTETGSLALLSAADSSLDELTITGVHGRLGTSAFIDHIQWQSDGVNVLLEKVELTWGLFGALRGALDIKSLAAERIVVALTPATNEPLQTAASEQDGGLPAVVTPLAITLRSLAVDEFVYRRGETNIAINNITLAASWFGSGIDIEHLDLEGWGYPLSLSGKINLDDDYPLALQLDLDEKNPFATAVVLNAKGSLSKLALKGSSSGRYKLDLNGDIEPLAEHLPFKVGVSIASLATDEVKQNLKVALPSMSLRDAKLKAAGSLEKIDMQLQISHFESEYWVPASLQTRLHWLGGTQQLEVEQLVLESEEGNVALKGQLGFAKGFSWQLEGDADDVVTDRYSKPYTGLVNLTLQSKGRYRSLPKGDQLSFDLTANAQDSLFNQLPFALAVEAKQVDNGLLTLPKLNVKLGDNQAGLKGKVNYFKPKQAVTDLALELNLAALDQLWPGLAGQADGTLQLSGAFAEPNIVTDINVSNLLYDELMVDKLKLEGHLQRLAKQGNNKLRISAENIHSGEKLIQGSEVILTGNWSQHNLSVKSSMAKTQDQHYVVRDEGNKPPSVLLDLRLACNGSLTQSLAWQGACRQLDLSHGYTSQRQQWRLRAPVKIGVTSTHDVVTVSPLCLERSGEVATSVCSTAVDFNRGELKPVEVVVEGVDLARANDLVDETVNLSGKVSFKAKLERSVKSGLGIDAKLVMDGAEAKWQRPDGELDFVADRLGGQLLVKENNATLNLNLQSKQYGRLTANAEVRDLADKRSLEGRLEIAHLNLSPLMWLAPVVEEFEADINAGIDLSGSLDKPLLKGQLSVADGRVSGRKLPVSIKELKLVAAFDANKASLDGSFLEATRGGKTHYDGKLTWPNNQWQFEFNVEGEELRLQLPPEVDMSVSPELHLVVRDHYLELRGKVDVPRAYIKMKDLPQSAISESSDVVYIDEESSEASKWKYDIHVGVHLGDKVRFKGFGAELRFDGGLKASVGRSGDLRGVGEIRIAEGSYQAYGQDLRVRKGSFAFNGPISSPDISLEAIREISGENITVGLRVTGRPERPKVKVFSEPSMDENTALLYLLTGHGPDEKGSGNALSSAALAMALASSEGRVGGLADKLGISDFQLSTGSGDSGTEVQISGYLRPDLFVQYGMSVFEDVNTLTLRYKLRPQLYLEAISGVTSALDLIYSFETE</sequence>
<keyword evidence="8" id="KW-1185">Reference proteome</keyword>
<evidence type="ECO:0000256" key="4">
    <source>
        <dbReference type="ARBA" id="ARBA00023136"/>
    </source>
</evidence>
<evidence type="ECO:0000259" key="6">
    <source>
        <dbReference type="Pfam" id="PF04357"/>
    </source>
</evidence>
<evidence type="ECO:0000256" key="2">
    <source>
        <dbReference type="ARBA" id="ARBA00022692"/>
    </source>
</evidence>
<dbReference type="Pfam" id="PF04357">
    <property type="entry name" value="TamB"/>
    <property type="match status" value="1"/>
</dbReference>
<gene>
    <name evidence="7" type="ORF">EDC56_0489</name>
</gene>
<dbReference type="PANTHER" id="PTHR36985:SF1">
    <property type="entry name" value="TRANSLOCATION AND ASSEMBLY MODULE SUBUNIT TAMB"/>
    <property type="match status" value="1"/>
</dbReference>
<reference evidence="7 8" key="1">
    <citation type="submission" date="2018-11" db="EMBL/GenBank/DDBJ databases">
        <title>Genomic Encyclopedia of Type Strains, Phase IV (KMG-IV): sequencing the most valuable type-strain genomes for metagenomic binning, comparative biology and taxonomic classification.</title>
        <authorList>
            <person name="Goeker M."/>
        </authorList>
    </citation>
    <scope>NUCLEOTIDE SEQUENCE [LARGE SCALE GENOMIC DNA]</scope>
    <source>
        <strain evidence="7 8">DSM 100316</strain>
    </source>
</reference>
<evidence type="ECO:0000256" key="1">
    <source>
        <dbReference type="ARBA" id="ARBA00004167"/>
    </source>
</evidence>
<comment type="caution">
    <text evidence="7">The sequence shown here is derived from an EMBL/GenBank/DDBJ whole genome shotgun (WGS) entry which is preliminary data.</text>
</comment>
<evidence type="ECO:0000313" key="7">
    <source>
        <dbReference type="EMBL" id="ROS04971.1"/>
    </source>
</evidence>
<dbReference type="InterPro" id="IPR007452">
    <property type="entry name" value="TamB_C"/>
</dbReference>
<organism evidence="7 8">
    <name type="scientific">Sinobacterium caligoides</name>
    <dbReference type="NCBI Taxonomy" id="933926"/>
    <lineage>
        <taxon>Bacteria</taxon>
        <taxon>Pseudomonadati</taxon>
        <taxon>Pseudomonadota</taxon>
        <taxon>Gammaproteobacteria</taxon>
        <taxon>Cellvibrionales</taxon>
        <taxon>Spongiibacteraceae</taxon>
        <taxon>Sinobacterium</taxon>
    </lineage>
</organism>
<keyword evidence="3 5" id="KW-1133">Transmembrane helix</keyword>
<evidence type="ECO:0000256" key="5">
    <source>
        <dbReference type="SAM" id="Phobius"/>
    </source>
</evidence>
<dbReference type="EMBL" id="RKHR01000003">
    <property type="protein sequence ID" value="ROS04971.1"/>
    <property type="molecule type" value="Genomic_DNA"/>
</dbReference>
<feature type="domain" description="Translocation and assembly module TamB C-terminal" evidence="6">
    <location>
        <begin position="878"/>
        <end position="1207"/>
    </location>
</feature>
<dbReference type="OrthoDB" id="5555605at2"/>
<dbReference type="GO" id="GO:0005886">
    <property type="term" value="C:plasma membrane"/>
    <property type="evidence" value="ECO:0007669"/>
    <property type="project" value="InterPro"/>
</dbReference>
<accession>A0A3N2DYP2</accession>
<dbReference type="RefSeq" id="WP_123710923.1">
    <property type="nucleotide sequence ID" value="NZ_RKHR01000003.1"/>
</dbReference>